<dbReference type="SUPFAM" id="SSF54427">
    <property type="entry name" value="NTF2-like"/>
    <property type="match status" value="1"/>
</dbReference>
<gene>
    <name evidence="1" type="ORF">JJB09_19745</name>
</gene>
<name>A0A936YVP1_9HYPH</name>
<sequence>MSIAQSEFIRAEEALKATEDYVLGVAVQDQDKLTKLFAETAHIVGIDEGVSICVPRDRWINAICTPERAGTGSPNYEVVSLNLAGNVAVVIVRTSYGRFDYTDVLTLLKHEDETRITQKCFHQRERTNSG</sequence>
<dbReference type="Proteomes" id="UP000633219">
    <property type="component" value="Unassembled WGS sequence"/>
</dbReference>
<accession>A0A936YVP1</accession>
<dbReference type="EMBL" id="JAEQNC010000012">
    <property type="protein sequence ID" value="MBL0374262.1"/>
    <property type="molecule type" value="Genomic_DNA"/>
</dbReference>
<protein>
    <submittedName>
        <fullName evidence="1">Nuclear transport factor 2 family protein</fullName>
    </submittedName>
</protein>
<dbReference type="InterPro" id="IPR032710">
    <property type="entry name" value="NTF2-like_dom_sf"/>
</dbReference>
<dbReference type="Pfam" id="PF12893">
    <property type="entry name" value="Lumazine_bd_2"/>
    <property type="match status" value="1"/>
</dbReference>
<keyword evidence="2" id="KW-1185">Reference proteome</keyword>
<dbReference type="AlphaFoldDB" id="A0A936YVP1"/>
<dbReference type="InterPro" id="IPR039437">
    <property type="entry name" value="FrzH/put_lumazine-bd"/>
</dbReference>
<proteinExistence type="predicted"/>
<evidence type="ECO:0000313" key="2">
    <source>
        <dbReference type="Proteomes" id="UP000633219"/>
    </source>
</evidence>
<organism evidence="1 2">
    <name type="scientific">Rhizobium setariae</name>
    <dbReference type="NCBI Taxonomy" id="2801340"/>
    <lineage>
        <taxon>Bacteria</taxon>
        <taxon>Pseudomonadati</taxon>
        <taxon>Pseudomonadota</taxon>
        <taxon>Alphaproteobacteria</taxon>
        <taxon>Hyphomicrobiales</taxon>
        <taxon>Rhizobiaceae</taxon>
        <taxon>Rhizobium/Agrobacterium group</taxon>
        <taxon>Rhizobium</taxon>
    </lineage>
</organism>
<dbReference type="Gene3D" id="3.10.450.50">
    <property type="match status" value="1"/>
</dbReference>
<comment type="caution">
    <text evidence="1">The sequence shown here is derived from an EMBL/GenBank/DDBJ whole genome shotgun (WGS) entry which is preliminary data.</text>
</comment>
<reference evidence="1" key="1">
    <citation type="submission" date="2021-01" db="EMBL/GenBank/DDBJ databases">
        <title>Rhizobium sp. strain KVB221 16S ribosomal RNA gene Genome sequencing and assembly.</title>
        <authorList>
            <person name="Kang M."/>
        </authorList>
    </citation>
    <scope>NUCLEOTIDE SEQUENCE</scope>
    <source>
        <strain evidence="1">KVB221</strain>
    </source>
</reference>
<evidence type="ECO:0000313" key="1">
    <source>
        <dbReference type="EMBL" id="MBL0374262.1"/>
    </source>
</evidence>
<dbReference type="RefSeq" id="WP_201662312.1">
    <property type="nucleotide sequence ID" value="NZ_JAEQNC010000012.1"/>
</dbReference>